<dbReference type="SMART" id="SM00091">
    <property type="entry name" value="PAS"/>
    <property type="match status" value="2"/>
</dbReference>
<dbReference type="PRINTS" id="PR00344">
    <property type="entry name" value="BCTRLSENSOR"/>
</dbReference>
<dbReference type="SMART" id="SM00388">
    <property type="entry name" value="HisKA"/>
    <property type="match status" value="1"/>
</dbReference>
<keyword evidence="6" id="KW-0902">Two-component regulatory system</keyword>
<evidence type="ECO:0000256" key="1">
    <source>
        <dbReference type="ARBA" id="ARBA00000085"/>
    </source>
</evidence>
<dbReference type="InterPro" id="IPR003661">
    <property type="entry name" value="HisK_dim/P_dom"/>
</dbReference>
<protein>
    <recommendedName>
        <fullName evidence="2">histidine kinase</fullName>
        <ecNumber evidence="2">2.7.13.3</ecNumber>
    </recommendedName>
</protein>
<dbReference type="NCBIfam" id="TIGR00229">
    <property type="entry name" value="sensory_box"/>
    <property type="match status" value="2"/>
</dbReference>
<feature type="domain" description="PAC" evidence="10">
    <location>
        <begin position="82"/>
        <end position="137"/>
    </location>
</feature>
<feature type="domain" description="Histidine kinase" evidence="8">
    <location>
        <begin position="269"/>
        <end position="484"/>
    </location>
</feature>
<dbReference type="PROSITE" id="PS50113">
    <property type="entry name" value="PAC"/>
    <property type="match status" value="2"/>
</dbReference>
<evidence type="ECO:0000259" key="10">
    <source>
        <dbReference type="PROSITE" id="PS50113"/>
    </source>
</evidence>
<evidence type="ECO:0000256" key="6">
    <source>
        <dbReference type="ARBA" id="ARBA00023012"/>
    </source>
</evidence>
<comment type="catalytic activity">
    <reaction evidence="1">
        <text>ATP + protein L-histidine = ADP + protein N-phospho-L-histidine.</text>
        <dbReference type="EC" id="2.7.13.3"/>
    </reaction>
</comment>
<dbReference type="PROSITE" id="PS50112">
    <property type="entry name" value="PAS"/>
    <property type="match status" value="1"/>
</dbReference>
<dbReference type="InterPro" id="IPR003594">
    <property type="entry name" value="HATPase_dom"/>
</dbReference>
<dbReference type="InterPro" id="IPR000700">
    <property type="entry name" value="PAS-assoc_C"/>
</dbReference>
<evidence type="ECO:0000256" key="3">
    <source>
        <dbReference type="ARBA" id="ARBA00022553"/>
    </source>
</evidence>
<dbReference type="InterPro" id="IPR000014">
    <property type="entry name" value="PAS"/>
</dbReference>
<accession>A0ABP8G2C7</accession>
<feature type="domain" description="PAS" evidence="9">
    <location>
        <begin position="138"/>
        <end position="209"/>
    </location>
</feature>
<evidence type="ECO:0000256" key="2">
    <source>
        <dbReference type="ARBA" id="ARBA00012438"/>
    </source>
</evidence>
<name>A0ABP8G2C7_9SPHI</name>
<evidence type="ECO:0000313" key="11">
    <source>
        <dbReference type="EMBL" id="GAA4315882.1"/>
    </source>
</evidence>
<dbReference type="SUPFAM" id="SSF47384">
    <property type="entry name" value="Homodimeric domain of signal transducing histidine kinase"/>
    <property type="match status" value="1"/>
</dbReference>
<gene>
    <name evidence="11" type="ORF">GCM10023149_12670</name>
</gene>
<evidence type="ECO:0000259" key="9">
    <source>
        <dbReference type="PROSITE" id="PS50112"/>
    </source>
</evidence>
<dbReference type="Gene3D" id="3.30.450.20">
    <property type="entry name" value="PAS domain"/>
    <property type="match status" value="2"/>
</dbReference>
<dbReference type="InterPro" id="IPR013656">
    <property type="entry name" value="PAS_4"/>
</dbReference>
<evidence type="ECO:0000256" key="7">
    <source>
        <dbReference type="ARBA" id="ARBA00023136"/>
    </source>
</evidence>
<dbReference type="InterPro" id="IPR004358">
    <property type="entry name" value="Sig_transdc_His_kin-like_C"/>
</dbReference>
<dbReference type="CDD" id="cd00130">
    <property type="entry name" value="PAS"/>
    <property type="match status" value="1"/>
</dbReference>
<dbReference type="SUPFAM" id="SSF55874">
    <property type="entry name" value="ATPase domain of HSP90 chaperone/DNA topoisomerase II/histidine kinase"/>
    <property type="match status" value="1"/>
</dbReference>
<dbReference type="GO" id="GO:0005524">
    <property type="term" value="F:ATP binding"/>
    <property type="evidence" value="ECO:0007669"/>
    <property type="project" value="UniProtKB-KW"/>
</dbReference>
<keyword evidence="4" id="KW-0808">Transferase</keyword>
<dbReference type="InterPro" id="IPR005467">
    <property type="entry name" value="His_kinase_dom"/>
</dbReference>
<dbReference type="InterPro" id="IPR013655">
    <property type="entry name" value="PAS_fold_3"/>
</dbReference>
<keyword evidence="3" id="KW-0597">Phosphoprotein</keyword>
<organism evidence="11 12">
    <name type="scientific">Mucilaginibacter gynuensis</name>
    <dbReference type="NCBI Taxonomy" id="1302236"/>
    <lineage>
        <taxon>Bacteria</taxon>
        <taxon>Pseudomonadati</taxon>
        <taxon>Bacteroidota</taxon>
        <taxon>Sphingobacteriia</taxon>
        <taxon>Sphingobacteriales</taxon>
        <taxon>Sphingobacteriaceae</taxon>
        <taxon>Mucilaginibacter</taxon>
    </lineage>
</organism>
<dbReference type="PROSITE" id="PS50109">
    <property type="entry name" value="HIS_KIN"/>
    <property type="match status" value="1"/>
</dbReference>
<evidence type="ECO:0000313" key="12">
    <source>
        <dbReference type="Proteomes" id="UP001500582"/>
    </source>
</evidence>
<dbReference type="SMART" id="SM00387">
    <property type="entry name" value="HATPase_c"/>
    <property type="match status" value="1"/>
</dbReference>
<keyword evidence="5" id="KW-0418">Kinase</keyword>
<keyword evidence="7" id="KW-0472">Membrane</keyword>
<evidence type="ECO:0000259" key="8">
    <source>
        <dbReference type="PROSITE" id="PS50109"/>
    </source>
</evidence>
<dbReference type="InterPro" id="IPR001610">
    <property type="entry name" value="PAC"/>
</dbReference>
<dbReference type="Gene3D" id="1.10.287.130">
    <property type="match status" value="1"/>
</dbReference>
<dbReference type="InterPro" id="IPR035965">
    <property type="entry name" value="PAS-like_dom_sf"/>
</dbReference>
<comment type="caution">
    <text evidence="11">The sequence shown here is derived from an EMBL/GenBank/DDBJ whole genome shotgun (WGS) entry which is preliminary data.</text>
</comment>
<keyword evidence="11" id="KW-0547">Nucleotide-binding</keyword>
<dbReference type="PANTHER" id="PTHR45453:SF1">
    <property type="entry name" value="PHOSPHATE REGULON SENSOR PROTEIN PHOR"/>
    <property type="match status" value="1"/>
</dbReference>
<dbReference type="Pfam" id="PF00512">
    <property type="entry name" value="HisKA"/>
    <property type="match status" value="1"/>
</dbReference>
<dbReference type="SMART" id="SM00086">
    <property type="entry name" value="PAC"/>
    <property type="match status" value="2"/>
</dbReference>
<evidence type="ECO:0000256" key="4">
    <source>
        <dbReference type="ARBA" id="ARBA00022679"/>
    </source>
</evidence>
<keyword evidence="12" id="KW-1185">Reference proteome</keyword>
<dbReference type="Gene3D" id="3.30.565.10">
    <property type="entry name" value="Histidine kinase-like ATPase, C-terminal domain"/>
    <property type="match status" value="1"/>
</dbReference>
<dbReference type="SUPFAM" id="SSF55785">
    <property type="entry name" value="PYP-like sensor domain (PAS domain)"/>
    <property type="match status" value="2"/>
</dbReference>
<dbReference type="InterPro" id="IPR036890">
    <property type="entry name" value="HATPase_C_sf"/>
</dbReference>
<dbReference type="Pfam" id="PF08448">
    <property type="entry name" value="PAS_4"/>
    <property type="match status" value="1"/>
</dbReference>
<dbReference type="InterPro" id="IPR036097">
    <property type="entry name" value="HisK_dim/P_sf"/>
</dbReference>
<dbReference type="RefSeq" id="WP_345210167.1">
    <property type="nucleotide sequence ID" value="NZ_BAABFT010000002.1"/>
</dbReference>
<dbReference type="CDD" id="cd00082">
    <property type="entry name" value="HisKA"/>
    <property type="match status" value="1"/>
</dbReference>
<dbReference type="Proteomes" id="UP001500582">
    <property type="component" value="Unassembled WGS sequence"/>
</dbReference>
<evidence type="ECO:0000256" key="5">
    <source>
        <dbReference type="ARBA" id="ARBA00022777"/>
    </source>
</evidence>
<dbReference type="Pfam" id="PF02518">
    <property type="entry name" value="HATPase_c"/>
    <property type="match status" value="1"/>
</dbReference>
<dbReference type="PANTHER" id="PTHR45453">
    <property type="entry name" value="PHOSPHATE REGULON SENSOR PROTEIN PHOR"/>
    <property type="match status" value="1"/>
</dbReference>
<feature type="domain" description="PAC" evidence="10">
    <location>
        <begin position="212"/>
        <end position="265"/>
    </location>
</feature>
<dbReference type="InterPro" id="IPR050351">
    <property type="entry name" value="BphY/WalK/GraS-like"/>
</dbReference>
<dbReference type="EMBL" id="BAABFT010000002">
    <property type="protein sequence ID" value="GAA4315882.1"/>
    <property type="molecule type" value="Genomic_DNA"/>
</dbReference>
<proteinExistence type="predicted"/>
<keyword evidence="11" id="KW-0067">ATP-binding</keyword>
<dbReference type="Pfam" id="PF08447">
    <property type="entry name" value="PAS_3"/>
    <property type="match status" value="1"/>
</dbReference>
<dbReference type="EC" id="2.7.13.3" evidence="2"/>
<sequence length="484" mass="55217">MDTIFLNDIEALRAIIEESPMPIGLFAGREMRIKVANKAIQQAWGKDESVIGKTFHDAIPELNDQPFDKLLDDVYSTGIAYHATEDRVDIIVNGRLQIFYFNFTYKPLKDKEGNVWGVLNTATDVTELVVARKQREEAEERLRMAIESAELGTWAIDATTHETFPSDRTKELFGLNCDEEMGLDTSLSLIDEKYRDYVATTIETAFEKGGSYDLEYPIHDAKTQRERWVRTTGKLYTDENGKPLNFSGIIMDITERKHNDMRKNDFIAMVSHELKTPLTSIKSYIQLLINKIPKGNDEFLNSALVKADRQIVKMTKMIHGFLDMSKLESGKITLSREEFNLCDLLNEIVADVRFYTYTHFFEIYRQDNAIVYADRNKIGQVIDNFLSNAIKYSPRETVIDINCIVIDSNVQISVADKGIGVKPKDQAKVFDKFYRVDNDIIKTVAGFGIGLYLAGEIIHLHNGKIWVESEECEGATFYFSIPLA</sequence>
<reference evidence="12" key="1">
    <citation type="journal article" date="2019" name="Int. J. Syst. Evol. Microbiol.">
        <title>The Global Catalogue of Microorganisms (GCM) 10K type strain sequencing project: providing services to taxonomists for standard genome sequencing and annotation.</title>
        <authorList>
            <consortium name="The Broad Institute Genomics Platform"/>
            <consortium name="The Broad Institute Genome Sequencing Center for Infectious Disease"/>
            <person name="Wu L."/>
            <person name="Ma J."/>
        </authorList>
    </citation>
    <scope>NUCLEOTIDE SEQUENCE [LARGE SCALE GENOMIC DNA]</scope>
    <source>
        <strain evidence="12">JCM 17705</strain>
    </source>
</reference>